<feature type="transmembrane region" description="Helical" evidence="19">
    <location>
        <begin position="120"/>
        <end position="140"/>
    </location>
</feature>
<evidence type="ECO:0000256" key="12">
    <source>
        <dbReference type="ARBA" id="ARBA00022989"/>
    </source>
</evidence>
<evidence type="ECO:0000256" key="6">
    <source>
        <dbReference type="ARBA" id="ARBA00015850"/>
    </source>
</evidence>
<evidence type="ECO:0000313" key="21">
    <source>
        <dbReference type="Proteomes" id="UP000588051"/>
    </source>
</evidence>
<evidence type="ECO:0000256" key="16">
    <source>
        <dbReference type="ARBA" id="ARBA00032853"/>
    </source>
</evidence>
<proteinExistence type="inferred from homology"/>
<keyword evidence="10 19" id="KW-0812">Transmembrane</keyword>
<evidence type="ECO:0000256" key="15">
    <source>
        <dbReference type="ARBA" id="ARBA00032605"/>
    </source>
</evidence>
<reference evidence="20 21" key="1">
    <citation type="submission" date="2020-06" db="EMBL/GenBank/DDBJ databases">
        <authorList>
            <person name="Qiu C."/>
            <person name="Liu Z."/>
        </authorList>
    </citation>
    <scope>NUCLEOTIDE SEQUENCE [LARGE SCALE GENOMIC DNA]</scope>
    <source>
        <strain evidence="20 21">EM 1</strain>
    </source>
</reference>
<evidence type="ECO:0000256" key="9">
    <source>
        <dbReference type="ARBA" id="ARBA00022679"/>
    </source>
</evidence>
<dbReference type="PANTHER" id="PTHR34148">
    <property type="entry name" value="ADENOSYLCOBINAMIDE-GDP RIBAZOLETRANSFERASE"/>
    <property type="match status" value="1"/>
</dbReference>
<dbReference type="HAMAP" id="MF_00719">
    <property type="entry name" value="CobS"/>
    <property type="match status" value="1"/>
</dbReference>
<feature type="transmembrane region" description="Helical" evidence="19">
    <location>
        <begin position="146"/>
        <end position="169"/>
    </location>
</feature>
<dbReference type="Proteomes" id="UP000588051">
    <property type="component" value="Unassembled WGS sequence"/>
</dbReference>
<feature type="transmembrane region" description="Helical" evidence="19">
    <location>
        <begin position="217"/>
        <end position="234"/>
    </location>
</feature>
<evidence type="ECO:0000256" key="1">
    <source>
        <dbReference type="ARBA" id="ARBA00001946"/>
    </source>
</evidence>
<sequence length="266" mass="29172">MNAFTHITQLTLHQLRLFFIAVQFFTRIPIPRWVGYDPDWLQQASRYFPAVGWLVGAVVSCVYIFAVQWWPAAVAVLLSMIAGLLLTGAFHEDGFADVCDGMGGGLTAERTLEIMKDSRIGAYGAIGIGMMLLSKFILLVSLPVVLVVPALLIAHPLSRLFSCSLIWLLEYARTEGKAKPLAQHMSSNEFGIACLSVLVPVGMILLCEPLVLERLIAALMLMLLAAFWMARLFVRKIGGYTGDCLGAVQQVTEVVFYLGLLAHAAK</sequence>
<dbReference type="GO" id="GO:0008818">
    <property type="term" value="F:cobalamin 5'-phosphate synthase activity"/>
    <property type="evidence" value="ECO:0007669"/>
    <property type="project" value="UniProtKB-UniRule"/>
</dbReference>
<dbReference type="NCBIfam" id="TIGR00317">
    <property type="entry name" value="cobS"/>
    <property type="match status" value="1"/>
</dbReference>
<dbReference type="InterPro" id="IPR003805">
    <property type="entry name" value="CobS"/>
</dbReference>
<feature type="transmembrane region" description="Helical" evidence="19">
    <location>
        <begin position="190"/>
        <end position="211"/>
    </location>
</feature>
<dbReference type="NCBIfam" id="NF001277">
    <property type="entry name" value="PRK00235.1-3"/>
    <property type="match status" value="1"/>
</dbReference>
<evidence type="ECO:0000256" key="17">
    <source>
        <dbReference type="ARBA" id="ARBA00048623"/>
    </source>
</evidence>
<dbReference type="RefSeq" id="WP_176804905.1">
    <property type="nucleotide sequence ID" value="NZ_JABXYJ010000013.1"/>
</dbReference>
<accession>A0A850QFR3</accession>
<dbReference type="GO" id="GO:0009236">
    <property type="term" value="P:cobalamin biosynthetic process"/>
    <property type="evidence" value="ECO:0007669"/>
    <property type="project" value="UniProtKB-UniRule"/>
</dbReference>
<keyword evidence="12 19" id="KW-1133">Transmembrane helix</keyword>
<dbReference type="Pfam" id="PF02654">
    <property type="entry name" value="CobS"/>
    <property type="match status" value="1"/>
</dbReference>
<comment type="similarity">
    <text evidence="4 19">Belongs to the CobS family.</text>
</comment>
<evidence type="ECO:0000256" key="19">
    <source>
        <dbReference type="HAMAP-Rule" id="MF_00719"/>
    </source>
</evidence>
<keyword evidence="13 19" id="KW-0472">Membrane</keyword>
<comment type="caution">
    <text evidence="20">The sequence shown here is derived from an EMBL/GenBank/DDBJ whole genome shotgun (WGS) entry which is preliminary data.</text>
</comment>
<evidence type="ECO:0000256" key="7">
    <source>
        <dbReference type="ARBA" id="ARBA00022475"/>
    </source>
</evidence>
<organism evidence="20 21">
    <name type="scientific">Undibacterium oligocarboniphilum</name>
    <dbReference type="NCBI Taxonomy" id="666702"/>
    <lineage>
        <taxon>Bacteria</taxon>
        <taxon>Pseudomonadati</taxon>
        <taxon>Pseudomonadota</taxon>
        <taxon>Betaproteobacteria</taxon>
        <taxon>Burkholderiales</taxon>
        <taxon>Oxalobacteraceae</taxon>
        <taxon>Undibacterium</taxon>
    </lineage>
</organism>
<keyword evidence="21" id="KW-1185">Reference proteome</keyword>
<gene>
    <name evidence="19" type="primary">cobS</name>
    <name evidence="20" type="ORF">HV832_16050</name>
</gene>
<feature type="transmembrane region" description="Helical" evidence="19">
    <location>
        <begin position="72"/>
        <end position="90"/>
    </location>
</feature>
<evidence type="ECO:0000256" key="13">
    <source>
        <dbReference type="ARBA" id="ARBA00023136"/>
    </source>
</evidence>
<evidence type="ECO:0000313" key="20">
    <source>
        <dbReference type="EMBL" id="NVO79332.1"/>
    </source>
</evidence>
<comment type="function">
    <text evidence="14 19">Joins adenosylcobinamide-GDP and alpha-ribazole to generate adenosylcobalamin (Ado-cobalamin). Also synthesizes adenosylcobalamin 5'-phosphate from adenosylcobinamide-GDP and alpha-ribazole 5'-phosphate.</text>
</comment>
<dbReference type="AlphaFoldDB" id="A0A850QFR3"/>
<evidence type="ECO:0000256" key="8">
    <source>
        <dbReference type="ARBA" id="ARBA00022573"/>
    </source>
</evidence>
<keyword evidence="8 19" id="KW-0169">Cobalamin biosynthesis</keyword>
<evidence type="ECO:0000256" key="3">
    <source>
        <dbReference type="ARBA" id="ARBA00004663"/>
    </source>
</evidence>
<evidence type="ECO:0000256" key="2">
    <source>
        <dbReference type="ARBA" id="ARBA00004651"/>
    </source>
</evidence>
<feature type="transmembrane region" description="Helical" evidence="19">
    <location>
        <begin position="47"/>
        <end position="66"/>
    </location>
</feature>
<keyword evidence="11 19" id="KW-0460">Magnesium</keyword>
<evidence type="ECO:0000256" key="4">
    <source>
        <dbReference type="ARBA" id="ARBA00010561"/>
    </source>
</evidence>
<evidence type="ECO:0000256" key="11">
    <source>
        <dbReference type="ARBA" id="ARBA00022842"/>
    </source>
</evidence>
<comment type="catalytic activity">
    <reaction evidence="18 19">
        <text>alpha-ribazole 5'-phosphate + adenosylcob(III)inamide-GDP = adenosylcob(III)alamin 5'-phosphate + GMP + H(+)</text>
        <dbReference type="Rhea" id="RHEA:23560"/>
        <dbReference type="ChEBI" id="CHEBI:15378"/>
        <dbReference type="ChEBI" id="CHEBI:57918"/>
        <dbReference type="ChEBI" id="CHEBI:58115"/>
        <dbReference type="ChEBI" id="CHEBI:60487"/>
        <dbReference type="ChEBI" id="CHEBI:60493"/>
        <dbReference type="EC" id="2.7.8.26"/>
    </reaction>
</comment>
<comment type="pathway">
    <text evidence="3 19">Cofactor biosynthesis; adenosylcobalamin biosynthesis; adenosylcobalamin from cob(II)yrinate a,c-diamide: step 7/7.</text>
</comment>
<evidence type="ECO:0000256" key="18">
    <source>
        <dbReference type="ARBA" id="ARBA00049504"/>
    </source>
</evidence>
<comment type="subcellular location">
    <subcellularLocation>
        <location evidence="2 19">Cell membrane</location>
        <topology evidence="2 19">Multi-pass membrane protein</topology>
    </subcellularLocation>
</comment>
<keyword evidence="9 19" id="KW-0808">Transferase</keyword>
<evidence type="ECO:0000256" key="14">
    <source>
        <dbReference type="ARBA" id="ARBA00025228"/>
    </source>
</evidence>
<protein>
    <recommendedName>
        <fullName evidence="6 19">Adenosylcobinamide-GDP ribazoletransferase</fullName>
        <ecNumber evidence="5 19">2.7.8.26</ecNumber>
    </recommendedName>
    <alternativeName>
        <fullName evidence="16 19">Cobalamin synthase</fullName>
    </alternativeName>
    <alternativeName>
        <fullName evidence="15 19">Cobalamin-5'-phosphate synthase</fullName>
    </alternativeName>
</protein>
<evidence type="ECO:0000256" key="10">
    <source>
        <dbReference type="ARBA" id="ARBA00022692"/>
    </source>
</evidence>
<comment type="catalytic activity">
    <reaction evidence="17 19">
        <text>alpha-ribazole + adenosylcob(III)inamide-GDP = adenosylcob(III)alamin + GMP + H(+)</text>
        <dbReference type="Rhea" id="RHEA:16049"/>
        <dbReference type="ChEBI" id="CHEBI:10329"/>
        <dbReference type="ChEBI" id="CHEBI:15378"/>
        <dbReference type="ChEBI" id="CHEBI:18408"/>
        <dbReference type="ChEBI" id="CHEBI:58115"/>
        <dbReference type="ChEBI" id="CHEBI:60487"/>
        <dbReference type="EC" id="2.7.8.26"/>
    </reaction>
</comment>
<keyword evidence="7 19" id="KW-1003">Cell membrane</keyword>
<comment type="cofactor">
    <cofactor evidence="1 19">
        <name>Mg(2+)</name>
        <dbReference type="ChEBI" id="CHEBI:18420"/>
    </cofactor>
</comment>
<evidence type="ECO:0000256" key="5">
    <source>
        <dbReference type="ARBA" id="ARBA00013200"/>
    </source>
</evidence>
<dbReference type="GO" id="GO:0005886">
    <property type="term" value="C:plasma membrane"/>
    <property type="evidence" value="ECO:0007669"/>
    <property type="project" value="UniProtKB-SubCell"/>
</dbReference>
<dbReference type="UniPathway" id="UPA00148">
    <property type="reaction ID" value="UER00238"/>
</dbReference>
<dbReference type="PANTHER" id="PTHR34148:SF1">
    <property type="entry name" value="ADENOSYLCOBINAMIDE-GDP RIBAZOLETRANSFERASE"/>
    <property type="match status" value="1"/>
</dbReference>
<dbReference type="GO" id="GO:0051073">
    <property type="term" value="F:adenosylcobinamide-GDP ribazoletransferase activity"/>
    <property type="evidence" value="ECO:0007669"/>
    <property type="project" value="UniProtKB-UniRule"/>
</dbReference>
<name>A0A850QFR3_9BURK</name>
<dbReference type="EC" id="2.7.8.26" evidence="5 19"/>
<dbReference type="EMBL" id="JABXYJ010000013">
    <property type="protein sequence ID" value="NVO79332.1"/>
    <property type="molecule type" value="Genomic_DNA"/>
</dbReference>